<keyword evidence="2" id="KW-1185">Reference proteome</keyword>
<dbReference type="HOGENOM" id="CLU_202521_0_0_5"/>
<dbReference type="EMBL" id="CP003811">
    <property type="protein sequence ID" value="AIQ92370.1"/>
    <property type="molecule type" value="Genomic_DNA"/>
</dbReference>
<accession>A0A089P0U9</accession>
<reference evidence="1 2" key="1">
    <citation type="journal article" date="2014" name="PLoS ONE">
        <title>Genome Information of Methylobacterium oryzae, a Plant-Probiotic Methylotroph in the Phyllosphere.</title>
        <authorList>
            <person name="Kwak M.J."/>
            <person name="Jeong H."/>
            <person name="Madhaiyan M."/>
            <person name="Lee Y."/>
            <person name="Sa T.M."/>
            <person name="Oh T.K."/>
            <person name="Kim J.F."/>
        </authorList>
    </citation>
    <scope>NUCLEOTIDE SEQUENCE [LARGE SCALE GENOMIC DNA]</scope>
    <source>
        <strain evidence="1 2">CBMB20</strain>
    </source>
</reference>
<proteinExistence type="predicted"/>
<gene>
    <name evidence="1" type="ORF">MOC_4615</name>
</gene>
<dbReference type="eggNOG" id="ENOG50310BZ">
    <property type="taxonomic scope" value="Bacteria"/>
</dbReference>
<evidence type="ECO:0000313" key="1">
    <source>
        <dbReference type="EMBL" id="AIQ92370.1"/>
    </source>
</evidence>
<dbReference type="STRING" id="693986.MOC_4615"/>
<dbReference type="RefSeq" id="WP_043387181.1">
    <property type="nucleotide sequence ID" value="NZ_CP003811.1"/>
</dbReference>
<name>A0A089P0U9_9HYPH</name>
<organism evidence="1 2">
    <name type="scientific">Methylobacterium oryzae CBMB20</name>
    <dbReference type="NCBI Taxonomy" id="693986"/>
    <lineage>
        <taxon>Bacteria</taxon>
        <taxon>Pseudomonadati</taxon>
        <taxon>Pseudomonadota</taxon>
        <taxon>Alphaproteobacteria</taxon>
        <taxon>Hyphomicrobiales</taxon>
        <taxon>Methylobacteriaceae</taxon>
        <taxon>Methylobacterium</taxon>
    </lineage>
</organism>
<evidence type="ECO:0000313" key="2">
    <source>
        <dbReference type="Proteomes" id="UP000029492"/>
    </source>
</evidence>
<protein>
    <submittedName>
        <fullName evidence="1">Protein of unassigned function</fullName>
    </submittedName>
</protein>
<dbReference type="AlphaFoldDB" id="A0A089P0U9"/>
<dbReference type="GeneID" id="96605859"/>
<dbReference type="KEGG" id="mor:MOC_4615"/>
<sequence length="71" mass="7830">MRQYLVTFHKVVPDDSGHDHRILQHQVIVPARSEVTAACAAQALFCEAAGIVDWRLRADTCLVAQLSEATV</sequence>
<dbReference type="Proteomes" id="UP000029492">
    <property type="component" value="Chromosome"/>
</dbReference>